<evidence type="ECO:0000313" key="3">
    <source>
        <dbReference type="Proteomes" id="UP000000561"/>
    </source>
</evidence>
<feature type="signal peptide" evidence="1">
    <location>
        <begin position="1"/>
        <end position="23"/>
    </location>
</feature>
<dbReference type="AlphaFoldDB" id="A0A0D1DV65"/>
<dbReference type="InParanoid" id="A0A0D1DV65"/>
<organism evidence="2 3">
    <name type="scientific">Mycosarcoma maydis</name>
    <name type="common">Corn smut fungus</name>
    <name type="synonym">Ustilago maydis</name>
    <dbReference type="NCBI Taxonomy" id="5270"/>
    <lineage>
        <taxon>Eukaryota</taxon>
        <taxon>Fungi</taxon>
        <taxon>Dikarya</taxon>
        <taxon>Basidiomycota</taxon>
        <taxon>Ustilaginomycotina</taxon>
        <taxon>Ustilaginomycetes</taxon>
        <taxon>Ustilaginales</taxon>
        <taxon>Ustilaginaceae</taxon>
        <taxon>Mycosarcoma</taxon>
    </lineage>
</organism>
<dbReference type="RefSeq" id="XP_011390815.1">
    <property type="nucleotide sequence ID" value="XM_011392513.1"/>
</dbReference>
<keyword evidence="1" id="KW-0732">Signal</keyword>
<accession>A0A0D1DV65</accession>
<keyword evidence="3" id="KW-1185">Reference proteome</keyword>
<dbReference type="GeneID" id="23568003"/>
<dbReference type="VEuPathDB" id="FungiDB:UMAG_12253"/>
<sequence length="187" mass="20231">MKQASRLLPTIGVLLSFLSVNKAESVAWSETQLDSHPSATPDLQYATVISPEPGQAVKRDGSSLVQLEYYGIGGSPGLATKLIRIYVIASQNVSSPTEQPMAAGDQRYGLDAFMTLPPNAFQPGSTQQEIDGRSFNAYIYPKLPLPRAQVTQPFNATLFLLESYTSPDGHGLDRVTRQAIPIHVLAS</sequence>
<evidence type="ECO:0000313" key="2">
    <source>
        <dbReference type="EMBL" id="KIS67606.1"/>
    </source>
</evidence>
<dbReference type="EMBL" id="CM003151">
    <property type="protein sequence ID" value="KIS67606.1"/>
    <property type="molecule type" value="Genomic_DNA"/>
</dbReference>
<dbReference type="Proteomes" id="UP000000561">
    <property type="component" value="Chromosome 12"/>
</dbReference>
<feature type="chain" id="PRO_5002245011" evidence="1">
    <location>
        <begin position="24"/>
        <end position="187"/>
    </location>
</feature>
<gene>
    <name evidence="2" type="ORF">UMAG_12253</name>
</gene>
<reference evidence="2 3" key="1">
    <citation type="journal article" date="2006" name="Nature">
        <title>Insights from the genome of the biotrophic fungal plant pathogen Ustilago maydis.</title>
        <authorList>
            <person name="Kamper J."/>
            <person name="Kahmann R."/>
            <person name="Bolker M."/>
            <person name="Ma L.J."/>
            <person name="Brefort T."/>
            <person name="Saville B.J."/>
            <person name="Banuett F."/>
            <person name="Kronstad J.W."/>
            <person name="Gold S.E."/>
            <person name="Muller O."/>
            <person name="Perlin M.H."/>
            <person name="Wosten H.A."/>
            <person name="de Vries R."/>
            <person name="Ruiz-Herrera J."/>
            <person name="Reynaga-Pena C.G."/>
            <person name="Snetselaar K."/>
            <person name="McCann M."/>
            <person name="Perez-Martin J."/>
            <person name="Feldbrugge M."/>
            <person name="Basse C.W."/>
            <person name="Steinberg G."/>
            <person name="Ibeas J.I."/>
            <person name="Holloman W."/>
            <person name="Guzman P."/>
            <person name="Farman M."/>
            <person name="Stajich J.E."/>
            <person name="Sentandreu R."/>
            <person name="Gonzalez-Prieto J.M."/>
            <person name="Kennell J.C."/>
            <person name="Molina L."/>
            <person name="Schirawski J."/>
            <person name="Mendoza-Mendoza A."/>
            <person name="Greilinger D."/>
            <person name="Munch K."/>
            <person name="Rossel N."/>
            <person name="Scherer M."/>
            <person name="Vranes M."/>
            <person name="Ladendorf O."/>
            <person name="Vincon V."/>
            <person name="Fuchs U."/>
            <person name="Sandrock B."/>
            <person name="Meng S."/>
            <person name="Ho E.C."/>
            <person name="Cahill M.J."/>
            <person name="Boyce K.J."/>
            <person name="Klose J."/>
            <person name="Klosterman S.J."/>
            <person name="Deelstra H.J."/>
            <person name="Ortiz-Castellanos L."/>
            <person name="Li W."/>
            <person name="Sanchez-Alonso P."/>
            <person name="Schreier P.H."/>
            <person name="Hauser-Hahn I."/>
            <person name="Vaupel M."/>
            <person name="Koopmann E."/>
            <person name="Friedrich G."/>
            <person name="Voss H."/>
            <person name="Schluter T."/>
            <person name="Margolis J."/>
            <person name="Platt D."/>
            <person name="Swimmer C."/>
            <person name="Gnirke A."/>
            <person name="Chen F."/>
            <person name="Vysotskaia V."/>
            <person name="Mannhaupt G."/>
            <person name="Guldener U."/>
            <person name="Munsterkotter M."/>
            <person name="Haase D."/>
            <person name="Oesterheld M."/>
            <person name="Mewes H.W."/>
            <person name="Mauceli E.W."/>
            <person name="DeCaprio D."/>
            <person name="Wade C.M."/>
            <person name="Butler J."/>
            <person name="Young S."/>
            <person name="Jaffe D.B."/>
            <person name="Calvo S."/>
            <person name="Nusbaum C."/>
            <person name="Galagan J."/>
            <person name="Birren B.W."/>
        </authorList>
    </citation>
    <scope>NUCLEOTIDE SEQUENCE [LARGE SCALE GENOMIC DNA]</scope>
    <source>
        <strain evidence="3">DSM 14603 / FGSC 9021 / UM521</strain>
    </source>
</reference>
<protein>
    <submittedName>
        <fullName evidence="2">Uncharacterized protein</fullName>
    </submittedName>
</protein>
<dbReference type="KEGG" id="uma:UMAG_12253"/>
<proteinExistence type="predicted"/>
<name>A0A0D1DV65_MYCMD</name>
<evidence type="ECO:0000256" key="1">
    <source>
        <dbReference type="SAM" id="SignalP"/>
    </source>
</evidence>
<dbReference type="OrthoDB" id="10456673at2759"/>